<dbReference type="Proteomes" id="UP000253472">
    <property type="component" value="Unassembled WGS sequence"/>
</dbReference>
<feature type="signal peptide" evidence="1">
    <location>
        <begin position="1"/>
        <end position="17"/>
    </location>
</feature>
<dbReference type="InterPro" id="IPR001810">
    <property type="entry name" value="F-box_dom"/>
</dbReference>
<gene>
    <name evidence="3" type="ORF">Cantr_08970</name>
</gene>
<dbReference type="SMART" id="SM00256">
    <property type="entry name" value="FBOX"/>
    <property type="match status" value="1"/>
</dbReference>
<dbReference type="EMBL" id="QLNQ01000025">
    <property type="protein sequence ID" value="RCK62349.1"/>
    <property type="molecule type" value="Genomic_DNA"/>
</dbReference>
<evidence type="ECO:0000256" key="1">
    <source>
        <dbReference type="SAM" id="SignalP"/>
    </source>
</evidence>
<feature type="chain" id="PRO_5016795011" description="F-box domain-containing protein" evidence="1">
    <location>
        <begin position="18"/>
        <end position="439"/>
    </location>
</feature>
<dbReference type="SUPFAM" id="SSF81383">
    <property type="entry name" value="F-box domain"/>
    <property type="match status" value="1"/>
</dbReference>
<evidence type="ECO:0000313" key="3">
    <source>
        <dbReference type="EMBL" id="RCK62349.1"/>
    </source>
</evidence>
<dbReference type="PROSITE" id="PS50181">
    <property type="entry name" value="FBOX"/>
    <property type="match status" value="1"/>
</dbReference>
<evidence type="ECO:0000313" key="4">
    <source>
        <dbReference type="Proteomes" id="UP000253472"/>
    </source>
</evidence>
<protein>
    <recommendedName>
        <fullName evidence="2">F-box domain-containing protein</fullName>
    </recommendedName>
</protein>
<accession>A0A367Y9N1</accession>
<reference evidence="3 4" key="1">
    <citation type="submission" date="2018-06" db="EMBL/GenBank/DDBJ databases">
        <title>Whole genome sequencing of Candida tropicalis (genome annotated by CSBL at Korea University).</title>
        <authorList>
            <person name="Ahn J."/>
        </authorList>
    </citation>
    <scope>NUCLEOTIDE SEQUENCE [LARGE SCALE GENOMIC DNA]</scope>
    <source>
        <strain evidence="3 4">ATCC 20962</strain>
    </source>
</reference>
<proteinExistence type="predicted"/>
<dbReference type="AlphaFoldDB" id="A0A367Y9N1"/>
<dbReference type="Pfam" id="PF00646">
    <property type="entry name" value="F-box"/>
    <property type="match status" value="1"/>
</dbReference>
<dbReference type="CDD" id="cd09917">
    <property type="entry name" value="F-box_SF"/>
    <property type="match status" value="1"/>
</dbReference>
<dbReference type="InterPro" id="IPR036047">
    <property type="entry name" value="F-box-like_dom_sf"/>
</dbReference>
<keyword evidence="4" id="KW-1185">Reference proteome</keyword>
<evidence type="ECO:0000259" key="2">
    <source>
        <dbReference type="PROSITE" id="PS50181"/>
    </source>
</evidence>
<sequence length="439" mass="50751">MLLDFLYWLISSTNTQSEPTSKVTNEEILKVLQLLDRRIQHLELAFSGTPRNDLSKGIFKLPEDIVGKVLDYVNQRDILNMCLTHRAFETICRKKLLEKIYVVSDDYDFFIPKYWYGSHVYTSETVLRLSQFYKALESMGCTSFMKHVKFDKDSLVSSSFLDDFTRSNPGCEIEIRHFGIKLIDSIANHNNGSPCKLCIVQGLGGKFDENRWAAVHRLDLSRAPSEVIIRSLLVSQRFNNLKRVTLRNPSSFKLDRRVSVAELNLFFDEDVTQWDVFNYFELKDVKKLDYKGKDEALLKKVRGFRSLECFSSSLAVQSWIQFIEQLPSYALSAVVVPRHALKKMLEIEEKRSRKPSSALLSCHEGEVCKQWSAIVDALLRHKDSLRTIKDGKFKGLARKGVPKLFLDVTSFPKLETIISDRVVWEVDMTRKDLLWVPIE</sequence>
<keyword evidence="1" id="KW-0732">Signal</keyword>
<name>A0A367Y9N1_9ASCO</name>
<dbReference type="OrthoDB" id="4084239at2759"/>
<comment type="caution">
    <text evidence="3">The sequence shown here is derived from an EMBL/GenBank/DDBJ whole genome shotgun (WGS) entry which is preliminary data.</text>
</comment>
<organism evidence="3 4">
    <name type="scientific">Candida viswanathii</name>
    <dbReference type="NCBI Taxonomy" id="5486"/>
    <lineage>
        <taxon>Eukaryota</taxon>
        <taxon>Fungi</taxon>
        <taxon>Dikarya</taxon>
        <taxon>Ascomycota</taxon>
        <taxon>Saccharomycotina</taxon>
        <taxon>Pichiomycetes</taxon>
        <taxon>Debaryomycetaceae</taxon>
        <taxon>Candida/Lodderomyces clade</taxon>
        <taxon>Candida</taxon>
    </lineage>
</organism>
<feature type="domain" description="F-box" evidence="2">
    <location>
        <begin position="55"/>
        <end position="100"/>
    </location>
</feature>